<keyword evidence="5" id="KW-1185">Reference proteome</keyword>
<name>A0A822YGK0_NELNU</name>
<proteinExistence type="inferred from homology"/>
<dbReference type="SUPFAM" id="SSF53756">
    <property type="entry name" value="UDP-Glycosyltransferase/glycogen phosphorylase"/>
    <property type="match status" value="1"/>
</dbReference>
<evidence type="ECO:0000256" key="2">
    <source>
        <dbReference type="ARBA" id="ARBA00022679"/>
    </source>
</evidence>
<dbReference type="Proteomes" id="UP000607653">
    <property type="component" value="Unassembled WGS sequence"/>
</dbReference>
<evidence type="ECO:0000313" key="5">
    <source>
        <dbReference type="Proteomes" id="UP000607653"/>
    </source>
</evidence>
<dbReference type="EMBL" id="DUZY01000003">
    <property type="protein sequence ID" value="DAD31562.1"/>
    <property type="molecule type" value="Genomic_DNA"/>
</dbReference>
<dbReference type="PANTHER" id="PTHR48047:SF8">
    <property type="entry name" value="FLAVONOL 3-O-GLUCOSYLTRANSFERASE UGT89B1"/>
    <property type="match status" value="1"/>
</dbReference>
<keyword evidence="2 3" id="KW-0808">Transferase</keyword>
<evidence type="ECO:0000313" key="4">
    <source>
        <dbReference type="EMBL" id="DAD31562.1"/>
    </source>
</evidence>
<organism evidence="4 5">
    <name type="scientific">Nelumbo nucifera</name>
    <name type="common">Sacred lotus</name>
    <dbReference type="NCBI Taxonomy" id="4432"/>
    <lineage>
        <taxon>Eukaryota</taxon>
        <taxon>Viridiplantae</taxon>
        <taxon>Streptophyta</taxon>
        <taxon>Embryophyta</taxon>
        <taxon>Tracheophyta</taxon>
        <taxon>Spermatophyta</taxon>
        <taxon>Magnoliopsida</taxon>
        <taxon>Proteales</taxon>
        <taxon>Nelumbonaceae</taxon>
        <taxon>Nelumbo</taxon>
    </lineage>
</organism>
<dbReference type="InterPro" id="IPR002213">
    <property type="entry name" value="UDP_glucos_trans"/>
</dbReference>
<accession>A0A822YGK0</accession>
<dbReference type="PROSITE" id="PS00375">
    <property type="entry name" value="UDPGT"/>
    <property type="match status" value="1"/>
</dbReference>
<dbReference type="AlphaFoldDB" id="A0A822YGK0"/>
<dbReference type="Gene3D" id="3.40.50.2000">
    <property type="entry name" value="Glycogen Phosphorylase B"/>
    <property type="match status" value="1"/>
</dbReference>
<comment type="similarity">
    <text evidence="1 3">Belongs to the UDP-glycosyltransferase family.</text>
</comment>
<evidence type="ECO:0000256" key="3">
    <source>
        <dbReference type="RuleBase" id="RU003718"/>
    </source>
</evidence>
<sequence>MRGRGLVIRGWAPQVLILRHRAVGLYLTHCGWNSVLEALVAGVPMLVWPIGADQFPNAKLLVDQMGMIVKVCELGCGDGTQFNGVSWLRPSLTQCVQTGSSGCEPWICIRQHSMRSRRVGLRSEAWKGWWRICVVV</sequence>
<dbReference type="PANTHER" id="PTHR48047">
    <property type="entry name" value="GLYCOSYLTRANSFERASE"/>
    <property type="match status" value="1"/>
</dbReference>
<protein>
    <recommendedName>
        <fullName evidence="6">UDP-glycosyltransferases domain-containing protein</fullName>
    </recommendedName>
</protein>
<keyword evidence="3" id="KW-0328">Glycosyltransferase</keyword>
<dbReference type="GO" id="GO:0008194">
    <property type="term" value="F:UDP-glycosyltransferase activity"/>
    <property type="evidence" value="ECO:0007669"/>
    <property type="project" value="InterPro"/>
</dbReference>
<dbReference type="InterPro" id="IPR035595">
    <property type="entry name" value="UDP_glycos_trans_CS"/>
</dbReference>
<dbReference type="Pfam" id="PF00201">
    <property type="entry name" value="UDPGT"/>
    <property type="match status" value="1"/>
</dbReference>
<comment type="caution">
    <text evidence="4">The sequence shown here is derived from an EMBL/GenBank/DDBJ whole genome shotgun (WGS) entry which is preliminary data.</text>
</comment>
<gene>
    <name evidence="4" type="ORF">HUJ06_010413</name>
</gene>
<evidence type="ECO:0000256" key="1">
    <source>
        <dbReference type="ARBA" id="ARBA00009995"/>
    </source>
</evidence>
<reference evidence="4 5" key="1">
    <citation type="journal article" date="2020" name="Mol. Biol. Evol.">
        <title>Distinct Expression and Methylation Patterns for Genes with Different Fates following a Single Whole-Genome Duplication in Flowering Plants.</title>
        <authorList>
            <person name="Shi T."/>
            <person name="Rahmani R.S."/>
            <person name="Gugger P.F."/>
            <person name="Wang M."/>
            <person name="Li H."/>
            <person name="Zhang Y."/>
            <person name="Li Z."/>
            <person name="Wang Q."/>
            <person name="Van de Peer Y."/>
            <person name="Marchal K."/>
            <person name="Chen J."/>
        </authorList>
    </citation>
    <scope>NUCLEOTIDE SEQUENCE [LARGE SCALE GENOMIC DNA]</scope>
    <source>
        <tissue evidence="4">Leaf</tissue>
    </source>
</reference>
<evidence type="ECO:0008006" key="6">
    <source>
        <dbReference type="Google" id="ProtNLM"/>
    </source>
</evidence>